<proteinExistence type="predicted"/>
<gene>
    <name evidence="2" type="ORF">ALC53_13770</name>
</gene>
<dbReference type="EMBL" id="KQ976738">
    <property type="protein sequence ID" value="KYM75707.1"/>
    <property type="molecule type" value="Genomic_DNA"/>
</dbReference>
<keyword evidence="3" id="KW-1185">Reference proteome</keyword>
<evidence type="ECO:0000313" key="3">
    <source>
        <dbReference type="Proteomes" id="UP000078540"/>
    </source>
</evidence>
<name>A0A195AUH3_9HYME</name>
<dbReference type="Gene3D" id="2.10.80.10">
    <property type="entry name" value="Lipase, subunit A"/>
    <property type="match status" value="1"/>
</dbReference>
<reference evidence="2 3" key="1">
    <citation type="submission" date="2015-09" db="EMBL/GenBank/DDBJ databases">
        <title>Atta colombica WGS genome.</title>
        <authorList>
            <person name="Nygaard S."/>
            <person name="Hu H."/>
            <person name="Boomsma J."/>
            <person name="Zhang G."/>
        </authorList>
    </citation>
    <scope>NUCLEOTIDE SEQUENCE [LARGE SCALE GENOMIC DNA]</scope>
    <source>
        <strain evidence="2">Treedump-2</strain>
        <tissue evidence="2">Whole body</tissue>
    </source>
</reference>
<accession>A0A195AUH3</accession>
<protein>
    <submittedName>
        <fullName evidence="2">Astakine</fullName>
    </submittedName>
</protein>
<feature type="chain" id="PRO_5008269133" evidence="1">
    <location>
        <begin position="23"/>
        <end position="110"/>
    </location>
</feature>
<feature type="signal peptide" evidence="1">
    <location>
        <begin position="1"/>
        <end position="22"/>
    </location>
</feature>
<organism evidence="2 3">
    <name type="scientific">Atta colombica</name>
    <dbReference type="NCBI Taxonomy" id="520822"/>
    <lineage>
        <taxon>Eukaryota</taxon>
        <taxon>Metazoa</taxon>
        <taxon>Ecdysozoa</taxon>
        <taxon>Arthropoda</taxon>
        <taxon>Hexapoda</taxon>
        <taxon>Insecta</taxon>
        <taxon>Pterygota</taxon>
        <taxon>Neoptera</taxon>
        <taxon>Endopterygota</taxon>
        <taxon>Hymenoptera</taxon>
        <taxon>Apocrita</taxon>
        <taxon>Aculeata</taxon>
        <taxon>Formicoidea</taxon>
        <taxon>Formicidae</taxon>
        <taxon>Myrmicinae</taxon>
        <taxon>Atta</taxon>
    </lineage>
</organism>
<dbReference type="AlphaFoldDB" id="A0A195AUH3"/>
<evidence type="ECO:0000256" key="1">
    <source>
        <dbReference type="SAM" id="SignalP"/>
    </source>
</evidence>
<sequence>MLNVVILITSIVVFPNIDPVISSSPVFQKNCTTNTECEPNSCCLLGPMRYSIPTCMPFRQKGELCRVNAETITTNLTYPNTLEIKVKDIHYILCPCADRLSCNPKRGICK</sequence>
<evidence type="ECO:0000313" key="2">
    <source>
        <dbReference type="EMBL" id="KYM75707.1"/>
    </source>
</evidence>
<keyword evidence="1" id="KW-0732">Signal</keyword>
<dbReference type="Proteomes" id="UP000078540">
    <property type="component" value="Unassembled WGS sequence"/>
</dbReference>